<feature type="domain" description="Glycosyltransferase subfamily 4-like N-terminal" evidence="3">
    <location>
        <begin position="16"/>
        <end position="165"/>
    </location>
</feature>
<organism evidence="4 5">
    <name type="scientific">Bacillus toyonensis</name>
    <dbReference type="NCBI Taxonomy" id="155322"/>
    <lineage>
        <taxon>Bacteria</taxon>
        <taxon>Bacillati</taxon>
        <taxon>Bacillota</taxon>
        <taxon>Bacilli</taxon>
        <taxon>Bacillales</taxon>
        <taxon>Bacillaceae</taxon>
        <taxon>Bacillus</taxon>
        <taxon>Bacillus cereus group</taxon>
    </lineage>
</organism>
<comment type="similarity">
    <text evidence="1">Belongs to the glycosyltransferase group 1 family. Glycosyltransferase 4 subfamily.</text>
</comment>
<feature type="domain" description="Glycosyl transferase family 1" evidence="2">
    <location>
        <begin position="175"/>
        <end position="318"/>
    </location>
</feature>
<dbReference type="Pfam" id="PF13439">
    <property type="entry name" value="Glyco_transf_4"/>
    <property type="match status" value="1"/>
</dbReference>
<evidence type="ECO:0000259" key="3">
    <source>
        <dbReference type="Pfam" id="PF13439"/>
    </source>
</evidence>
<dbReference type="Proteomes" id="UP000225320">
    <property type="component" value="Unassembled WGS sequence"/>
</dbReference>
<dbReference type="RefSeq" id="WP_098071722.1">
    <property type="nucleotide sequence ID" value="NZ_JBALMW010000289.1"/>
</dbReference>
<gene>
    <name evidence="4" type="ORF">CON73_08620</name>
</gene>
<sequence length="371" mass="42141">MAGPMNILMVLDSLQVGGTETYVLSVTKELQKQGARVIIVANEGPMMEAFQKLGCPIYVIDFCSHAISFEEQSRKVFYQLKEIIKREKITIIHSHQYPSAHFSSFTAKNLGIPFIFTIHGTYYDVNLLLEIKNDTTFIAVSHPIQEWLQKNSIPCIMISNGIDTNEFSSHEGKNIVRNQVGIPQNSKILLYCSRLSWEKADICIELMKACAEIVKTDFPDLKLMIIGTGQHDKNIQNSVYSIEQEVGRQFISFLGWKQDLRPFYIISDCVVGTGRVALEAMSCETPVIAAGSKGFLGLINPNEYKGLYYYFGDHRHLENWSKENLLQSITDFLHLSSENQISIGKDSRIFVNRFFHIETTVSQLLCIYTLL</sequence>
<evidence type="ECO:0000313" key="5">
    <source>
        <dbReference type="Proteomes" id="UP000225320"/>
    </source>
</evidence>
<evidence type="ECO:0000259" key="2">
    <source>
        <dbReference type="Pfam" id="PF00534"/>
    </source>
</evidence>
<dbReference type="SUPFAM" id="SSF53756">
    <property type="entry name" value="UDP-Glycosyltransferase/glycogen phosphorylase"/>
    <property type="match status" value="1"/>
</dbReference>
<dbReference type="Gene3D" id="3.40.50.2000">
    <property type="entry name" value="Glycogen Phosphorylase B"/>
    <property type="match status" value="2"/>
</dbReference>
<dbReference type="InterPro" id="IPR050194">
    <property type="entry name" value="Glycosyltransferase_grp1"/>
</dbReference>
<dbReference type="EMBL" id="NVOI01000027">
    <property type="protein sequence ID" value="PGG93275.1"/>
    <property type="molecule type" value="Genomic_DNA"/>
</dbReference>
<dbReference type="GO" id="GO:0016757">
    <property type="term" value="F:glycosyltransferase activity"/>
    <property type="evidence" value="ECO:0007669"/>
    <property type="project" value="InterPro"/>
</dbReference>
<evidence type="ECO:0008006" key="6">
    <source>
        <dbReference type="Google" id="ProtNLM"/>
    </source>
</evidence>
<accession>A0A2B5CYH3</accession>
<dbReference type="AlphaFoldDB" id="A0A2B5CYH3"/>
<dbReference type="InterPro" id="IPR028098">
    <property type="entry name" value="Glyco_trans_4-like_N"/>
</dbReference>
<comment type="caution">
    <text evidence="4">The sequence shown here is derived from an EMBL/GenBank/DDBJ whole genome shotgun (WGS) entry which is preliminary data.</text>
</comment>
<protein>
    <recommendedName>
        <fullName evidence="6">Glycosyltransferase family 1 protein</fullName>
    </recommendedName>
</protein>
<evidence type="ECO:0000256" key="1">
    <source>
        <dbReference type="ARBA" id="ARBA00009481"/>
    </source>
</evidence>
<dbReference type="PANTHER" id="PTHR45947">
    <property type="entry name" value="SULFOQUINOVOSYL TRANSFERASE SQD2"/>
    <property type="match status" value="1"/>
</dbReference>
<proteinExistence type="inferred from homology"/>
<dbReference type="Pfam" id="PF00534">
    <property type="entry name" value="Glycos_transf_1"/>
    <property type="match status" value="1"/>
</dbReference>
<dbReference type="InterPro" id="IPR001296">
    <property type="entry name" value="Glyco_trans_1"/>
</dbReference>
<dbReference type="PANTHER" id="PTHR45947:SF3">
    <property type="entry name" value="SULFOQUINOVOSYL TRANSFERASE SQD2"/>
    <property type="match status" value="1"/>
</dbReference>
<name>A0A2B5CYH3_9BACI</name>
<reference evidence="4 5" key="1">
    <citation type="submission" date="2017-09" db="EMBL/GenBank/DDBJ databases">
        <title>Large-scale bioinformatics analysis of Bacillus genomes uncovers conserved roles of natural products in bacterial physiology.</title>
        <authorList>
            <consortium name="Agbiome Team Llc"/>
            <person name="Bleich R.M."/>
            <person name="Grubbs K.J."/>
            <person name="Santa Maria K.C."/>
            <person name="Allen S.E."/>
            <person name="Farag S."/>
            <person name="Shank E.A."/>
            <person name="Bowers A."/>
        </authorList>
    </citation>
    <scope>NUCLEOTIDE SEQUENCE [LARGE SCALE GENOMIC DNA]</scope>
    <source>
        <strain evidence="4 5">AFS094862</strain>
    </source>
</reference>
<evidence type="ECO:0000313" key="4">
    <source>
        <dbReference type="EMBL" id="PGG93275.1"/>
    </source>
</evidence>